<protein>
    <submittedName>
        <fullName evidence="1">Uncharacterized protein</fullName>
    </submittedName>
</protein>
<name>A0A0A8Y7D6_ARUDO</name>
<reference evidence="1" key="1">
    <citation type="submission" date="2014-09" db="EMBL/GenBank/DDBJ databases">
        <authorList>
            <person name="Magalhaes I.L.F."/>
            <person name="Oliveira U."/>
            <person name="Santos F.R."/>
            <person name="Vidigal T.H.D.A."/>
            <person name="Brescovit A.D."/>
            <person name="Santos A.J."/>
        </authorList>
    </citation>
    <scope>NUCLEOTIDE SEQUENCE</scope>
    <source>
        <tissue evidence="1">Shoot tissue taken approximately 20 cm above the soil surface</tissue>
    </source>
</reference>
<dbReference type="EMBL" id="GBRH01275866">
    <property type="protein sequence ID" value="JAD22029.1"/>
    <property type="molecule type" value="Transcribed_RNA"/>
</dbReference>
<evidence type="ECO:0000313" key="1">
    <source>
        <dbReference type="EMBL" id="JAD22029.1"/>
    </source>
</evidence>
<organism evidence="1">
    <name type="scientific">Arundo donax</name>
    <name type="common">Giant reed</name>
    <name type="synonym">Donax arundinaceus</name>
    <dbReference type="NCBI Taxonomy" id="35708"/>
    <lineage>
        <taxon>Eukaryota</taxon>
        <taxon>Viridiplantae</taxon>
        <taxon>Streptophyta</taxon>
        <taxon>Embryophyta</taxon>
        <taxon>Tracheophyta</taxon>
        <taxon>Spermatophyta</taxon>
        <taxon>Magnoliopsida</taxon>
        <taxon>Liliopsida</taxon>
        <taxon>Poales</taxon>
        <taxon>Poaceae</taxon>
        <taxon>PACMAD clade</taxon>
        <taxon>Arundinoideae</taxon>
        <taxon>Arundineae</taxon>
        <taxon>Arundo</taxon>
    </lineage>
</organism>
<accession>A0A0A8Y7D6</accession>
<proteinExistence type="predicted"/>
<sequence>MATPASEMMWPRYETEVTPKAHLARLTKSLWRRSSERMARR</sequence>
<reference evidence="1" key="2">
    <citation type="journal article" date="2015" name="Data Brief">
        <title>Shoot transcriptome of the giant reed, Arundo donax.</title>
        <authorList>
            <person name="Barrero R.A."/>
            <person name="Guerrero F.D."/>
            <person name="Moolhuijzen P."/>
            <person name="Goolsby J.A."/>
            <person name="Tidwell J."/>
            <person name="Bellgard S.E."/>
            <person name="Bellgard M.I."/>
        </authorList>
    </citation>
    <scope>NUCLEOTIDE SEQUENCE</scope>
    <source>
        <tissue evidence="1">Shoot tissue taken approximately 20 cm above the soil surface</tissue>
    </source>
</reference>
<dbReference type="AlphaFoldDB" id="A0A0A8Y7D6"/>